<protein>
    <submittedName>
        <fullName evidence="2">Uncharacterized protein</fullName>
    </submittedName>
</protein>
<gene>
    <name evidence="2" type="ORF">S06H3_47113</name>
</gene>
<feature type="region of interest" description="Disordered" evidence="1">
    <location>
        <begin position="110"/>
        <end position="155"/>
    </location>
</feature>
<evidence type="ECO:0000313" key="2">
    <source>
        <dbReference type="EMBL" id="GAI32839.1"/>
    </source>
</evidence>
<dbReference type="EMBL" id="BARV01029564">
    <property type="protein sequence ID" value="GAI32839.1"/>
    <property type="molecule type" value="Genomic_DNA"/>
</dbReference>
<sequence>MSKAKDNGQTEDDILRCKEDILRLRRTNSTGEETTSENAGPKQPTEESTVPSSRADEHEPPTKDKAQARTEQTSDEEQVAKPVNAPQKPAQIPRFDLAQQILAEQRRITAVRRKAPGKANQTEQRSPVRTVTTQNTRQPSVAQPEPQQTIRQIVA</sequence>
<feature type="compositionally biased region" description="Basic and acidic residues" evidence="1">
    <location>
        <begin position="1"/>
        <end position="23"/>
    </location>
</feature>
<evidence type="ECO:0000256" key="1">
    <source>
        <dbReference type="SAM" id="MobiDB-lite"/>
    </source>
</evidence>
<accession>X1PPN2</accession>
<feature type="region of interest" description="Disordered" evidence="1">
    <location>
        <begin position="1"/>
        <end position="93"/>
    </location>
</feature>
<feature type="compositionally biased region" description="Polar residues" evidence="1">
    <location>
        <begin position="119"/>
        <end position="155"/>
    </location>
</feature>
<comment type="caution">
    <text evidence="2">The sequence shown here is derived from an EMBL/GenBank/DDBJ whole genome shotgun (WGS) entry which is preliminary data.</text>
</comment>
<feature type="compositionally biased region" description="Low complexity" evidence="1">
    <location>
        <begin position="27"/>
        <end position="38"/>
    </location>
</feature>
<proteinExistence type="predicted"/>
<feature type="non-terminal residue" evidence="2">
    <location>
        <position position="155"/>
    </location>
</feature>
<organism evidence="2">
    <name type="scientific">marine sediment metagenome</name>
    <dbReference type="NCBI Taxonomy" id="412755"/>
    <lineage>
        <taxon>unclassified sequences</taxon>
        <taxon>metagenomes</taxon>
        <taxon>ecological metagenomes</taxon>
    </lineage>
</organism>
<name>X1PPN2_9ZZZZ</name>
<reference evidence="2" key="1">
    <citation type="journal article" date="2014" name="Front. Microbiol.">
        <title>High frequency of phylogenetically diverse reductive dehalogenase-homologous genes in deep subseafloor sedimentary metagenomes.</title>
        <authorList>
            <person name="Kawai M."/>
            <person name="Futagami T."/>
            <person name="Toyoda A."/>
            <person name="Takaki Y."/>
            <person name="Nishi S."/>
            <person name="Hori S."/>
            <person name="Arai W."/>
            <person name="Tsubouchi T."/>
            <person name="Morono Y."/>
            <person name="Uchiyama I."/>
            <person name="Ito T."/>
            <person name="Fujiyama A."/>
            <person name="Inagaki F."/>
            <person name="Takami H."/>
        </authorList>
    </citation>
    <scope>NUCLEOTIDE SEQUENCE</scope>
    <source>
        <strain evidence="2">Expedition CK06-06</strain>
    </source>
</reference>
<feature type="compositionally biased region" description="Basic and acidic residues" evidence="1">
    <location>
        <begin position="54"/>
        <end position="68"/>
    </location>
</feature>
<dbReference type="AlphaFoldDB" id="X1PPN2"/>